<feature type="compositionally biased region" description="Polar residues" evidence="1">
    <location>
        <begin position="1"/>
        <end position="12"/>
    </location>
</feature>
<organism evidence="2">
    <name type="scientific">Ditylum brightwellii</name>
    <dbReference type="NCBI Taxonomy" id="49249"/>
    <lineage>
        <taxon>Eukaryota</taxon>
        <taxon>Sar</taxon>
        <taxon>Stramenopiles</taxon>
        <taxon>Ochrophyta</taxon>
        <taxon>Bacillariophyta</taxon>
        <taxon>Mediophyceae</taxon>
        <taxon>Lithodesmiophycidae</taxon>
        <taxon>Lithodesmiales</taxon>
        <taxon>Lithodesmiaceae</taxon>
        <taxon>Ditylum</taxon>
    </lineage>
</organism>
<proteinExistence type="predicted"/>
<dbReference type="AlphaFoldDB" id="A0A7S4S852"/>
<protein>
    <submittedName>
        <fullName evidence="2">Uncharacterized protein</fullName>
    </submittedName>
</protein>
<name>A0A7S4S852_9STRA</name>
<sequence>MGKTNLAKSGTETVPGCASGDSIYSQDKSGRDYCYSADPLLQYVYDNTCEQVPPDGLCTGSKPLQQCEGDCDVIILLHHLQLSRLLRHVHQLQPSHHLLLVPQRISQEKILYLRQT</sequence>
<accession>A0A7S4S852</accession>
<feature type="region of interest" description="Disordered" evidence="1">
    <location>
        <begin position="1"/>
        <end position="29"/>
    </location>
</feature>
<evidence type="ECO:0000313" key="2">
    <source>
        <dbReference type="EMBL" id="CAE4637692.1"/>
    </source>
</evidence>
<dbReference type="EMBL" id="HBNS01039746">
    <property type="protein sequence ID" value="CAE4637692.1"/>
    <property type="molecule type" value="Transcribed_RNA"/>
</dbReference>
<gene>
    <name evidence="2" type="ORF">DBRI00130_LOCUS30956</name>
</gene>
<reference evidence="2" key="1">
    <citation type="submission" date="2021-01" db="EMBL/GenBank/DDBJ databases">
        <authorList>
            <person name="Corre E."/>
            <person name="Pelletier E."/>
            <person name="Niang G."/>
            <person name="Scheremetjew M."/>
            <person name="Finn R."/>
            <person name="Kale V."/>
            <person name="Holt S."/>
            <person name="Cochrane G."/>
            <person name="Meng A."/>
            <person name="Brown T."/>
            <person name="Cohen L."/>
        </authorList>
    </citation>
    <scope>NUCLEOTIDE SEQUENCE</scope>
    <source>
        <strain evidence="2">GSO104</strain>
    </source>
</reference>
<evidence type="ECO:0000256" key="1">
    <source>
        <dbReference type="SAM" id="MobiDB-lite"/>
    </source>
</evidence>